<protein>
    <recommendedName>
        <fullName evidence="3">DNA (cytosine-5-)-methyltransferase</fullName>
    </recommendedName>
</protein>
<proteinExistence type="predicted"/>
<comment type="caution">
    <text evidence="2">The sequence shown here is derived from an EMBL/GenBank/DDBJ whole genome shotgun (WGS) entry which is preliminary data.</text>
</comment>
<evidence type="ECO:0008006" key="3">
    <source>
        <dbReference type="Google" id="ProtNLM"/>
    </source>
</evidence>
<reference evidence="2" key="1">
    <citation type="journal article" date="2014" name="Front. Microbiol.">
        <title>High frequency of phylogenetically diverse reductive dehalogenase-homologous genes in deep subseafloor sedimentary metagenomes.</title>
        <authorList>
            <person name="Kawai M."/>
            <person name="Futagami T."/>
            <person name="Toyoda A."/>
            <person name="Takaki Y."/>
            <person name="Nishi S."/>
            <person name="Hori S."/>
            <person name="Arai W."/>
            <person name="Tsubouchi T."/>
            <person name="Morono Y."/>
            <person name="Uchiyama I."/>
            <person name="Ito T."/>
            <person name="Fujiyama A."/>
            <person name="Inagaki F."/>
            <person name="Takami H."/>
        </authorList>
    </citation>
    <scope>NUCLEOTIDE SEQUENCE</scope>
    <source>
        <strain evidence="2">Expedition CK06-06</strain>
    </source>
</reference>
<feature type="non-terminal residue" evidence="2">
    <location>
        <position position="1"/>
    </location>
</feature>
<dbReference type="EMBL" id="BARV01039354">
    <property type="protein sequence ID" value="GAI56459.1"/>
    <property type="molecule type" value="Genomic_DNA"/>
</dbReference>
<dbReference type="SUPFAM" id="SSF53335">
    <property type="entry name" value="S-adenosyl-L-methionine-dependent methyltransferases"/>
    <property type="match status" value="1"/>
</dbReference>
<evidence type="ECO:0000256" key="1">
    <source>
        <dbReference type="SAM" id="MobiDB-lite"/>
    </source>
</evidence>
<dbReference type="AlphaFoldDB" id="X1RLS8"/>
<dbReference type="InterPro" id="IPR029063">
    <property type="entry name" value="SAM-dependent_MTases_sf"/>
</dbReference>
<sequence>PRWIPVVKILNAVEYGVPQTRRRCFAGDYPVPKPTHNNGPSPQPTLDGGVLKPWVTVRNAIGDLPPPAIIRMVKQVDRVNEHRAKTGLRGAPDPVDEPSRTVLASEGKSTEKGMIIPAQFITHTAQRNSNMVAGRNRTVDQPSFVVDAAMDLALSEEPLAVGKNAARITGHTLPNHELERGQKRRMDG</sequence>
<feature type="non-terminal residue" evidence="2">
    <location>
        <position position="188"/>
    </location>
</feature>
<name>X1RLS8_9ZZZZ</name>
<gene>
    <name evidence="2" type="ORF">S06H3_60347</name>
</gene>
<dbReference type="Gene3D" id="3.90.120.10">
    <property type="entry name" value="DNA Methylase, subunit A, domain 2"/>
    <property type="match status" value="1"/>
</dbReference>
<dbReference type="Gene3D" id="3.40.50.150">
    <property type="entry name" value="Vaccinia Virus protein VP39"/>
    <property type="match status" value="1"/>
</dbReference>
<organism evidence="2">
    <name type="scientific">marine sediment metagenome</name>
    <dbReference type="NCBI Taxonomy" id="412755"/>
    <lineage>
        <taxon>unclassified sequences</taxon>
        <taxon>metagenomes</taxon>
        <taxon>ecological metagenomes</taxon>
    </lineage>
</organism>
<evidence type="ECO:0000313" key="2">
    <source>
        <dbReference type="EMBL" id="GAI56459.1"/>
    </source>
</evidence>
<feature type="region of interest" description="Disordered" evidence="1">
    <location>
        <begin position="84"/>
        <end position="108"/>
    </location>
</feature>
<accession>X1RLS8</accession>